<dbReference type="InParanoid" id="F4RRV7"/>
<proteinExistence type="predicted"/>
<reference evidence="3" key="1">
    <citation type="journal article" date="2011" name="Proc. Natl. Acad. Sci. U.S.A.">
        <title>Obligate biotrophy features unraveled by the genomic analysis of rust fungi.</title>
        <authorList>
            <person name="Duplessis S."/>
            <person name="Cuomo C.A."/>
            <person name="Lin Y.-C."/>
            <person name="Aerts A."/>
            <person name="Tisserant E."/>
            <person name="Veneault-Fourrey C."/>
            <person name="Joly D.L."/>
            <person name="Hacquard S."/>
            <person name="Amselem J."/>
            <person name="Cantarel B.L."/>
            <person name="Chiu R."/>
            <person name="Coutinho P.M."/>
            <person name="Feau N."/>
            <person name="Field M."/>
            <person name="Frey P."/>
            <person name="Gelhaye E."/>
            <person name="Goldberg J."/>
            <person name="Grabherr M.G."/>
            <person name="Kodira C.D."/>
            <person name="Kohler A."/>
            <person name="Kuees U."/>
            <person name="Lindquist E.A."/>
            <person name="Lucas S.M."/>
            <person name="Mago R."/>
            <person name="Mauceli E."/>
            <person name="Morin E."/>
            <person name="Murat C."/>
            <person name="Pangilinan J.L."/>
            <person name="Park R."/>
            <person name="Pearson M."/>
            <person name="Quesneville H."/>
            <person name="Rouhier N."/>
            <person name="Sakthikumar S."/>
            <person name="Salamov A.A."/>
            <person name="Schmutz J."/>
            <person name="Selles B."/>
            <person name="Shapiro H."/>
            <person name="Tanguay P."/>
            <person name="Tuskan G.A."/>
            <person name="Henrissat B."/>
            <person name="Van de Peer Y."/>
            <person name="Rouze P."/>
            <person name="Ellis J.G."/>
            <person name="Dodds P.N."/>
            <person name="Schein J.E."/>
            <person name="Zhong S."/>
            <person name="Hamelin R.C."/>
            <person name="Grigoriev I.V."/>
            <person name="Szabo L.J."/>
            <person name="Martin F."/>
        </authorList>
    </citation>
    <scope>NUCLEOTIDE SEQUENCE [LARGE SCALE GENOMIC DNA]</scope>
    <source>
        <strain evidence="3">98AG31 / pathotype 3-4-7</strain>
    </source>
</reference>
<feature type="compositionally biased region" description="Low complexity" evidence="1">
    <location>
        <begin position="223"/>
        <end position="239"/>
    </location>
</feature>
<keyword evidence="3" id="KW-1185">Reference proteome</keyword>
<dbReference type="RefSeq" id="XP_007411837.1">
    <property type="nucleotide sequence ID" value="XM_007411775.1"/>
</dbReference>
<dbReference type="OrthoDB" id="10524298at2759"/>
<dbReference type="Proteomes" id="UP000001072">
    <property type="component" value="Unassembled WGS sequence"/>
</dbReference>
<accession>F4RRV7</accession>
<protein>
    <submittedName>
        <fullName evidence="2">Uncharacterized protein</fullName>
    </submittedName>
</protein>
<feature type="compositionally biased region" description="Basic residues" evidence="1">
    <location>
        <begin position="200"/>
        <end position="222"/>
    </location>
</feature>
<evidence type="ECO:0000313" key="2">
    <source>
        <dbReference type="EMBL" id="EGG04746.1"/>
    </source>
</evidence>
<dbReference type="VEuPathDB" id="FungiDB:MELLADRAFT_108073"/>
<sequence length="546" mass="60662">MDFRRILNRDAEGNQGQNANTIQQRLTELLRSYDRSGGSSTTDLWELRRRFANIIPFDDPFFLPKFSDFGLSARELDQQNGRATFQLGGVIPAVGLPIEYTPPVVLHPDAFAHFVPRFRRQNPFRDQQPPPIPPRPRLPPIIPRAENAYQQAVGNAGAAAINAANQLRPALPPLRDVLNPLGLTAEEHPVETAENVASTSKKRHRHKHCKSSSKTKRRRKKSSSPSSSSSSSLSSSDSSSDSDDVVDTLPFAKAKNHISGPLPVGAQDIADAVKAYRKAGWAVSIDKFNLEPNRPLGFPFSLVPALLRGHYICPVKVLWPDEYDAKKSPKPTDTFTSIRHFFPNEREWRRVIDLIGAAIVFGFPTTEDDMRRYLEHIYDMLNLFAEHGDWSQIVDYDARMRLAFATRPALSFGDFNSPALLAVRTFATSTGIQRQRPTPSAAQPTYASHAVQNATPQSYASSSARPFRETTHAPKRRNSQASTPRPVWHGNIKPTTLAEPDVFTMCATSSDATRLTPANSTTTSTRVLDTTIKSFVLQSVSETLTK</sequence>
<feature type="compositionally biased region" description="Polar residues" evidence="1">
    <location>
        <begin position="454"/>
        <end position="464"/>
    </location>
</feature>
<dbReference type="GeneID" id="18923361"/>
<dbReference type="AlphaFoldDB" id="F4RRV7"/>
<organism evidence="3">
    <name type="scientific">Melampsora larici-populina (strain 98AG31 / pathotype 3-4-7)</name>
    <name type="common">Poplar leaf rust fungus</name>
    <dbReference type="NCBI Taxonomy" id="747676"/>
    <lineage>
        <taxon>Eukaryota</taxon>
        <taxon>Fungi</taxon>
        <taxon>Dikarya</taxon>
        <taxon>Basidiomycota</taxon>
        <taxon>Pucciniomycotina</taxon>
        <taxon>Pucciniomycetes</taxon>
        <taxon>Pucciniales</taxon>
        <taxon>Melampsoraceae</taxon>
        <taxon>Melampsora</taxon>
    </lineage>
</organism>
<feature type="region of interest" description="Disordered" evidence="1">
    <location>
        <begin position="454"/>
        <end position="494"/>
    </location>
</feature>
<feature type="region of interest" description="Disordered" evidence="1">
    <location>
        <begin position="185"/>
        <end position="244"/>
    </location>
</feature>
<evidence type="ECO:0000313" key="3">
    <source>
        <dbReference type="Proteomes" id="UP000001072"/>
    </source>
</evidence>
<evidence type="ECO:0000256" key="1">
    <source>
        <dbReference type="SAM" id="MobiDB-lite"/>
    </source>
</evidence>
<gene>
    <name evidence="2" type="ORF">MELLADRAFT_108073</name>
</gene>
<name>F4RRV7_MELLP</name>
<dbReference type="HOGENOM" id="CLU_498814_0_0_1"/>
<dbReference type="KEGG" id="mlr:MELLADRAFT_108073"/>
<dbReference type="EMBL" id="GL883116">
    <property type="protein sequence ID" value="EGG04746.1"/>
    <property type="molecule type" value="Genomic_DNA"/>
</dbReference>